<dbReference type="Pfam" id="PF00595">
    <property type="entry name" value="PDZ"/>
    <property type="match status" value="1"/>
</dbReference>
<accession>A0A7S3AQW5</accession>
<dbReference type="AlphaFoldDB" id="A0A7S3AQW5"/>
<evidence type="ECO:0000313" key="2">
    <source>
        <dbReference type="EMBL" id="CAE0112478.1"/>
    </source>
</evidence>
<dbReference type="SUPFAM" id="SSF50156">
    <property type="entry name" value="PDZ domain-like"/>
    <property type="match status" value="1"/>
</dbReference>
<evidence type="ECO:0000259" key="1">
    <source>
        <dbReference type="PROSITE" id="PS50106"/>
    </source>
</evidence>
<dbReference type="SMART" id="SM00228">
    <property type="entry name" value="PDZ"/>
    <property type="match status" value="1"/>
</dbReference>
<organism evidence="2">
    <name type="scientific">Haptolina ericina</name>
    <dbReference type="NCBI Taxonomy" id="156174"/>
    <lineage>
        <taxon>Eukaryota</taxon>
        <taxon>Haptista</taxon>
        <taxon>Haptophyta</taxon>
        <taxon>Prymnesiophyceae</taxon>
        <taxon>Prymnesiales</taxon>
        <taxon>Prymnesiaceae</taxon>
        <taxon>Haptolina</taxon>
    </lineage>
</organism>
<dbReference type="PROSITE" id="PS50106">
    <property type="entry name" value="PDZ"/>
    <property type="match status" value="1"/>
</dbReference>
<dbReference type="InterPro" id="IPR001478">
    <property type="entry name" value="PDZ"/>
</dbReference>
<dbReference type="CDD" id="cd00136">
    <property type="entry name" value="PDZ_canonical"/>
    <property type="match status" value="1"/>
</dbReference>
<reference evidence="2" key="1">
    <citation type="submission" date="2021-01" db="EMBL/GenBank/DDBJ databases">
        <authorList>
            <person name="Corre E."/>
            <person name="Pelletier E."/>
            <person name="Niang G."/>
            <person name="Scheremetjew M."/>
            <person name="Finn R."/>
            <person name="Kale V."/>
            <person name="Holt S."/>
            <person name="Cochrane G."/>
            <person name="Meng A."/>
            <person name="Brown T."/>
            <person name="Cohen L."/>
        </authorList>
    </citation>
    <scope>NUCLEOTIDE SEQUENCE</scope>
    <source>
        <strain evidence="2">CCMP281</strain>
    </source>
</reference>
<dbReference type="EMBL" id="HBHX01023634">
    <property type="protein sequence ID" value="CAE0112478.1"/>
    <property type="molecule type" value="Transcribed_RNA"/>
</dbReference>
<protein>
    <recommendedName>
        <fullName evidence="1">PDZ domain-containing protein</fullName>
    </recommendedName>
</protein>
<proteinExistence type="predicted"/>
<dbReference type="Gene3D" id="2.30.42.10">
    <property type="match status" value="1"/>
</dbReference>
<sequence length="296" mass="31491">MGMALLRQGAGDLILAVATADATRGPGASSQVLTVQLHKPSKDARTGIVLTGGRGGDGQPPIVKELKPGGIAAASALAVGMTLLEVNGQPVLGHKMGTQLIKEAEGVLHVKARRAPSHLEHPAAPSPLRAAQTASLQYNIAATLATTLPRTLPPTPPLTTVPALTTRDPLTTTFQHRGEPLLVFRGHAVPFAVYEREDSIKIVISTFNLQSEVSHGEGPLCCTVILSLDETKRGHSSFFQCALRDDRFPEMYAAEPPLSCRVDIVKAAYISHNVELHETIITNTRVKIILAKARNA</sequence>
<dbReference type="InterPro" id="IPR036034">
    <property type="entry name" value="PDZ_sf"/>
</dbReference>
<gene>
    <name evidence="2" type="ORF">HERI1096_LOCUS13138</name>
</gene>
<feature type="domain" description="PDZ" evidence="1">
    <location>
        <begin position="34"/>
        <end position="116"/>
    </location>
</feature>
<name>A0A7S3AQW5_9EUKA</name>